<dbReference type="GO" id="GO:0003824">
    <property type="term" value="F:catalytic activity"/>
    <property type="evidence" value="ECO:0007669"/>
    <property type="project" value="InterPro"/>
</dbReference>
<dbReference type="InterPro" id="IPR011146">
    <property type="entry name" value="HIT-like"/>
</dbReference>
<evidence type="ECO:0000313" key="6">
    <source>
        <dbReference type="Proteomes" id="UP000196084"/>
    </source>
</evidence>
<comment type="caution">
    <text evidence="5">The sequence shown here is derived from an EMBL/GenBank/DDBJ whole genome shotgun (WGS) entry which is preliminary data.</text>
</comment>
<evidence type="ECO:0000313" key="5">
    <source>
        <dbReference type="EMBL" id="OVE86107.1"/>
    </source>
</evidence>
<evidence type="ECO:0000256" key="3">
    <source>
        <dbReference type="PROSITE-ProRule" id="PRU00464"/>
    </source>
</evidence>
<gene>
    <name evidence="5" type="ORF">B2G88_04760</name>
</gene>
<feature type="short sequence motif" description="Histidine triad motif" evidence="2 3">
    <location>
        <begin position="97"/>
        <end position="101"/>
    </location>
</feature>
<sequence>MDEDCPFCRLLEGEQDDRVVYEDARTIAFLDENPACVGHTLVVPTAHRPDLLVADVETTTAVFETVQRVSSAMETALEPDGFSVFYSTGSIVGQVEHAHVHLLPRYEDDDISLSLHRTTLTEEVEADLAERIRAELS</sequence>
<reference evidence="5 6" key="1">
    <citation type="submission" date="2017-02" db="EMBL/GenBank/DDBJ databases">
        <title>Natronthermophilus aegyptiacus gen. nov.,sp. nov., an aerobic, extremely halophilic alkalithermophilic archaeon isolated from the athalassohaline Wadi An Natrun, Egypt.</title>
        <authorList>
            <person name="Zhao B."/>
        </authorList>
    </citation>
    <scope>NUCLEOTIDE SEQUENCE [LARGE SCALE GENOMIC DNA]</scope>
    <source>
        <strain evidence="5 6">CGMCC 1.3597</strain>
    </source>
</reference>
<feature type="active site" description="Tele-AMP-histidine intermediate" evidence="1">
    <location>
        <position position="99"/>
    </location>
</feature>
<keyword evidence="6" id="KW-1185">Reference proteome</keyword>
<dbReference type="InterPro" id="IPR001310">
    <property type="entry name" value="Histidine_triad_HIT"/>
</dbReference>
<organism evidence="5 6">
    <name type="scientific">Natronolimnobius baerhuensis</name>
    <dbReference type="NCBI Taxonomy" id="253108"/>
    <lineage>
        <taxon>Archaea</taxon>
        <taxon>Methanobacteriati</taxon>
        <taxon>Methanobacteriota</taxon>
        <taxon>Stenosarchaea group</taxon>
        <taxon>Halobacteria</taxon>
        <taxon>Halobacteriales</taxon>
        <taxon>Natrialbaceae</taxon>
        <taxon>Natronolimnobius</taxon>
    </lineage>
</organism>
<dbReference type="Proteomes" id="UP000196084">
    <property type="component" value="Unassembled WGS sequence"/>
</dbReference>
<dbReference type="Pfam" id="PF01230">
    <property type="entry name" value="HIT"/>
    <property type="match status" value="1"/>
</dbReference>
<dbReference type="PRINTS" id="PR00332">
    <property type="entry name" value="HISTRIAD"/>
</dbReference>
<dbReference type="AlphaFoldDB" id="A0A202ED23"/>
<dbReference type="PANTHER" id="PTHR46648:SF1">
    <property type="entry name" value="ADENOSINE 5'-MONOPHOSPHORAMIDASE HNT1"/>
    <property type="match status" value="1"/>
</dbReference>
<accession>A0A202ED23</accession>
<dbReference type="Gene3D" id="3.30.428.10">
    <property type="entry name" value="HIT-like"/>
    <property type="match status" value="1"/>
</dbReference>
<evidence type="ECO:0000256" key="2">
    <source>
        <dbReference type="PIRSR" id="PIRSR601310-3"/>
    </source>
</evidence>
<evidence type="ECO:0000256" key="1">
    <source>
        <dbReference type="PIRSR" id="PIRSR601310-1"/>
    </source>
</evidence>
<dbReference type="RefSeq" id="WP_054862838.1">
    <property type="nucleotide sequence ID" value="NZ_MWPH01000001.1"/>
</dbReference>
<protein>
    <submittedName>
        <fullName evidence="5">HIT family protein</fullName>
    </submittedName>
</protein>
<dbReference type="GO" id="GO:0009117">
    <property type="term" value="P:nucleotide metabolic process"/>
    <property type="evidence" value="ECO:0007669"/>
    <property type="project" value="TreeGrafter"/>
</dbReference>
<dbReference type="PANTHER" id="PTHR46648">
    <property type="entry name" value="HIT FAMILY PROTEIN 1"/>
    <property type="match status" value="1"/>
</dbReference>
<dbReference type="OrthoDB" id="26806at2157"/>
<dbReference type="PROSITE" id="PS51084">
    <property type="entry name" value="HIT_2"/>
    <property type="match status" value="1"/>
</dbReference>
<evidence type="ECO:0000259" key="4">
    <source>
        <dbReference type="PROSITE" id="PS51084"/>
    </source>
</evidence>
<dbReference type="EMBL" id="MWPH01000001">
    <property type="protein sequence ID" value="OVE86107.1"/>
    <property type="molecule type" value="Genomic_DNA"/>
</dbReference>
<proteinExistence type="predicted"/>
<name>A0A202ED23_9EURY</name>
<dbReference type="SUPFAM" id="SSF54197">
    <property type="entry name" value="HIT-like"/>
    <property type="match status" value="1"/>
</dbReference>
<feature type="domain" description="HIT" evidence="4">
    <location>
        <begin position="6"/>
        <end position="113"/>
    </location>
</feature>
<dbReference type="InterPro" id="IPR036265">
    <property type="entry name" value="HIT-like_sf"/>
</dbReference>